<reference evidence="1 2" key="1">
    <citation type="submission" date="2017-11" db="EMBL/GenBank/DDBJ databases">
        <title>The genome of Rhizophagus clarus HR1 reveals common genetic basis of auxotrophy among arbuscular mycorrhizal fungi.</title>
        <authorList>
            <person name="Kobayashi Y."/>
        </authorList>
    </citation>
    <scope>NUCLEOTIDE SEQUENCE [LARGE SCALE GENOMIC DNA]</scope>
    <source>
        <strain evidence="1 2">HR1</strain>
    </source>
</reference>
<organism evidence="1 2">
    <name type="scientific">Rhizophagus clarus</name>
    <dbReference type="NCBI Taxonomy" id="94130"/>
    <lineage>
        <taxon>Eukaryota</taxon>
        <taxon>Fungi</taxon>
        <taxon>Fungi incertae sedis</taxon>
        <taxon>Mucoromycota</taxon>
        <taxon>Glomeromycotina</taxon>
        <taxon>Glomeromycetes</taxon>
        <taxon>Glomerales</taxon>
        <taxon>Glomeraceae</taxon>
        <taxon>Rhizophagus</taxon>
    </lineage>
</organism>
<comment type="caution">
    <text evidence="1">The sequence shown here is derived from an EMBL/GenBank/DDBJ whole genome shotgun (WGS) entry which is preliminary data.</text>
</comment>
<evidence type="ECO:0000313" key="2">
    <source>
        <dbReference type="Proteomes" id="UP000247702"/>
    </source>
</evidence>
<dbReference type="AlphaFoldDB" id="A0A2Z6QD37"/>
<evidence type="ECO:0008006" key="3">
    <source>
        <dbReference type="Google" id="ProtNLM"/>
    </source>
</evidence>
<dbReference type="Proteomes" id="UP000247702">
    <property type="component" value="Unassembled WGS sequence"/>
</dbReference>
<gene>
    <name evidence="1" type="ORF">RclHR1_01390025</name>
</gene>
<protein>
    <recommendedName>
        <fullName evidence="3">F-box domain-containing protein</fullName>
    </recommendedName>
</protein>
<evidence type="ECO:0000313" key="1">
    <source>
        <dbReference type="EMBL" id="GBB87435.1"/>
    </source>
</evidence>
<name>A0A2Z6QD37_9GLOM</name>
<keyword evidence="2" id="KW-1185">Reference proteome</keyword>
<accession>A0A2Z6QD37</accession>
<proteinExistence type="predicted"/>
<sequence length="554" mass="65943">MTKLNKDVLFLIFEEFQDDSKSLFSCLMVNRLWCETVIPILWKNPWCYDINYYDKNYLFIIISSYLSDYIKEFLTRQGIQLPLIPCESLSFDYLSFCRSINVNTINIITSIGSSLIYIQFILKQEFYGLFMKKFPELKYLDMRSIEHQIFYFPEANLRFESLCELICDTSMDSSYFYGLSWLCQHIQRLIIFNEDSGVHNGIAKLISVQKNLKYFEWKELNWFSVTKSDYYKEILLALEKKADTINHLKLLFIHQHPTLYKVLPKLHKLKTLIVDLEEFSEEQLKACVYRDLEVIKAGFYELRAASIIIENSGGYIKKILFPSYEFDDYVDNFDGDSLIFIRKVYEYCPSIEYLSLAISSSKEHFIEFEKLLKICQNLKLLIIIIVYNYDIEMDDIERKLLENGEELLKILSRSAPTNLREIRIIYDYKFSLKVLEEFLENWKGYALSILTCDPIYKEENYIKLINKYKNNGCETVIPILWKNPWCYSGINYNDKDYLFTIIASYLSDDIREFLTRQGIKLPLVPHQSLLLYSIYLKQEFYGLFMKKFSKFSRS</sequence>
<dbReference type="EMBL" id="BEXD01000435">
    <property type="protein sequence ID" value="GBB87435.1"/>
    <property type="molecule type" value="Genomic_DNA"/>
</dbReference>